<protein>
    <recommendedName>
        <fullName evidence="5">Fucosyltransferase</fullName>
        <ecNumber evidence="5">2.4.1.-</ecNumber>
    </recommendedName>
</protein>
<proteinExistence type="inferred from homology"/>
<name>A0A061AZD0_RHOTO</name>
<dbReference type="Pfam" id="PF00852">
    <property type="entry name" value="Glyco_transf_10"/>
    <property type="match status" value="1"/>
</dbReference>
<organism evidence="7">
    <name type="scientific">Rhodotorula toruloides</name>
    <name type="common">Yeast</name>
    <name type="synonym">Rhodosporidium toruloides</name>
    <dbReference type="NCBI Taxonomy" id="5286"/>
    <lineage>
        <taxon>Eukaryota</taxon>
        <taxon>Fungi</taxon>
        <taxon>Dikarya</taxon>
        <taxon>Basidiomycota</taxon>
        <taxon>Pucciniomycotina</taxon>
        <taxon>Microbotryomycetes</taxon>
        <taxon>Sporidiobolales</taxon>
        <taxon>Sporidiobolaceae</taxon>
        <taxon>Rhodotorula</taxon>
    </lineage>
</organism>
<comment type="subcellular location">
    <subcellularLocation>
        <location evidence="5">Golgi apparatus</location>
        <location evidence="5">Golgi stack membrane</location>
        <topology evidence="5">Single-pass type II membrane protein</topology>
    </subcellularLocation>
</comment>
<dbReference type="SMR" id="A0A061AZD0"/>
<evidence type="ECO:0000256" key="5">
    <source>
        <dbReference type="RuleBase" id="RU003832"/>
    </source>
</evidence>
<gene>
    <name evidence="7" type="ORF">RHTO0S_07e06194g</name>
</gene>
<feature type="domain" description="Fucosyltransferase C-terminal" evidence="6">
    <location>
        <begin position="229"/>
        <end position="357"/>
    </location>
</feature>
<evidence type="ECO:0000313" key="7">
    <source>
        <dbReference type="EMBL" id="CDR42991.1"/>
    </source>
</evidence>
<keyword evidence="5" id="KW-0333">Golgi apparatus</keyword>
<dbReference type="InterPro" id="IPR055270">
    <property type="entry name" value="Glyco_tran_10_C"/>
</dbReference>
<evidence type="ECO:0000256" key="3">
    <source>
        <dbReference type="ARBA" id="ARBA00022676"/>
    </source>
</evidence>
<comment type="similarity">
    <text evidence="2 5">Belongs to the glycosyltransferase 10 family.</text>
</comment>
<dbReference type="PANTHER" id="PTHR11929">
    <property type="entry name" value="ALPHA- 1,3 -FUCOSYLTRANSFERASE"/>
    <property type="match status" value="1"/>
</dbReference>
<keyword evidence="4 5" id="KW-0808">Transferase</keyword>
<dbReference type="UniPathway" id="UPA00378"/>
<keyword evidence="3 5" id="KW-0328">Glycosyltransferase</keyword>
<evidence type="ECO:0000256" key="1">
    <source>
        <dbReference type="ARBA" id="ARBA00004922"/>
    </source>
</evidence>
<reference evidence="7" key="1">
    <citation type="journal article" date="2014" name="Genome Announc.">
        <title>Draft genome sequence of Rhodosporidium toruloides CECT1137, an oleaginous yeast of biotechnological interest.</title>
        <authorList>
            <person name="Morin N."/>
            <person name="Calcas X."/>
            <person name="Devillers H."/>
            <person name="Durrens P."/>
            <person name="Sherman D.J."/>
            <person name="Nicaud J.-M."/>
            <person name="Neuveglise C."/>
        </authorList>
    </citation>
    <scope>NUCLEOTIDE SEQUENCE</scope>
    <source>
        <strain evidence="7">CECT1137</strain>
    </source>
</reference>
<sequence length="457" mass="51563">MSARQPEAVGLTRFSGSDLEANELEGVEEELAAVEEELAWQRKPKRRRWDWRTGVLGVTAGCLLGYLATRSTGSFGTTASSKEAVLVEDDPLAGNITGPAVRLYYRHDDKINQGDPILQPTCPVAVIYTEDESAADVLVLNVDSHAGMEDEEFERLRKERPWQKFAAWAVESAPNRPFLERHFNKLREGKRNETYDFEVTYRLNSTVPATYSYSYFNYSNSPLPVDQKRHDKIAAAFITNCQPKNARSLVLDELVSLMPGKIDSFGSCHNNADIDSTLQELGIYDDVGTHTKWNEKITLISRYRFTLAFENSNDLDYATEKYFQALERGSVPLVYGPPHAAARFFPSPTAAIDLADYLPSNYTSQSTTDSEEPKELSPEAKAGIKRLADRLEYLSSEEGREEYEEMLAWKKDTAWLEDERNPLGKVVRQANSPYPQDCRLAGAYLGEAWARNTWVPP</sequence>
<dbReference type="InterPro" id="IPR001503">
    <property type="entry name" value="Glyco_trans_10"/>
</dbReference>
<keyword evidence="5" id="KW-0472">Membrane</keyword>
<dbReference type="SUPFAM" id="SSF53756">
    <property type="entry name" value="UDP-Glycosyltransferase/glycogen phosphorylase"/>
    <property type="match status" value="1"/>
</dbReference>
<comment type="pathway">
    <text evidence="1">Protein modification; protein glycosylation.</text>
</comment>
<dbReference type="PANTHER" id="PTHR11929:SF220">
    <property type="entry name" value="FUCOSYLTRANSFERASE"/>
    <property type="match status" value="1"/>
</dbReference>
<dbReference type="OrthoDB" id="427096at2759"/>
<dbReference type="AlphaFoldDB" id="A0A061AZD0"/>
<accession>A0A061AZD0</accession>
<evidence type="ECO:0000259" key="6">
    <source>
        <dbReference type="Pfam" id="PF00852"/>
    </source>
</evidence>
<evidence type="ECO:0000256" key="4">
    <source>
        <dbReference type="ARBA" id="ARBA00022679"/>
    </source>
</evidence>
<dbReference type="EC" id="2.4.1.-" evidence="5"/>
<dbReference type="InterPro" id="IPR038577">
    <property type="entry name" value="GT10-like_C_sf"/>
</dbReference>
<dbReference type="EMBL" id="LK052942">
    <property type="protein sequence ID" value="CDR42991.1"/>
    <property type="molecule type" value="Genomic_DNA"/>
</dbReference>
<dbReference type="GO" id="GO:0008417">
    <property type="term" value="F:fucosyltransferase activity"/>
    <property type="evidence" value="ECO:0007669"/>
    <property type="project" value="InterPro"/>
</dbReference>
<keyword evidence="5" id="KW-0812">Transmembrane</keyword>
<evidence type="ECO:0000256" key="2">
    <source>
        <dbReference type="ARBA" id="ARBA00008919"/>
    </source>
</evidence>
<dbReference type="GO" id="GO:0032580">
    <property type="term" value="C:Golgi cisterna membrane"/>
    <property type="evidence" value="ECO:0007669"/>
    <property type="project" value="UniProtKB-SubCell"/>
</dbReference>
<dbReference type="Gene3D" id="3.40.50.11660">
    <property type="entry name" value="Glycosyl transferase family 10, C-terminal domain"/>
    <property type="match status" value="1"/>
</dbReference>